<dbReference type="Gene3D" id="4.10.240.10">
    <property type="entry name" value="Zn(2)-C6 fungal-type DNA-binding domain"/>
    <property type="match status" value="1"/>
</dbReference>
<dbReference type="InterPro" id="IPR001138">
    <property type="entry name" value="Zn2Cys6_DnaBD"/>
</dbReference>
<dbReference type="GO" id="GO:0006351">
    <property type="term" value="P:DNA-templated transcription"/>
    <property type="evidence" value="ECO:0007669"/>
    <property type="project" value="InterPro"/>
</dbReference>
<evidence type="ECO:0000256" key="5">
    <source>
        <dbReference type="ARBA" id="ARBA00023163"/>
    </source>
</evidence>
<dbReference type="CDD" id="cd12148">
    <property type="entry name" value="fungal_TF_MHR"/>
    <property type="match status" value="1"/>
</dbReference>
<proteinExistence type="predicted"/>
<dbReference type="SMART" id="SM00066">
    <property type="entry name" value="GAL4"/>
    <property type="match status" value="1"/>
</dbReference>
<dbReference type="PANTHER" id="PTHR47338:SF20">
    <property type="entry name" value="ZN(II)2CYS6 TRANSCRIPTION FACTOR (EUROFUNG)"/>
    <property type="match status" value="1"/>
</dbReference>
<dbReference type="PANTHER" id="PTHR47338">
    <property type="entry name" value="ZN(II)2CYS6 TRANSCRIPTION FACTOR (EUROFUNG)-RELATED"/>
    <property type="match status" value="1"/>
</dbReference>
<dbReference type="Pfam" id="PF04082">
    <property type="entry name" value="Fungal_trans"/>
    <property type="match status" value="1"/>
</dbReference>
<keyword evidence="3" id="KW-0805">Transcription regulation</keyword>
<accession>A0AAD6IB74</accession>
<keyword evidence="9" id="KW-1185">Reference proteome</keyword>
<evidence type="ECO:0000256" key="3">
    <source>
        <dbReference type="ARBA" id="ARBA00023015"/>
    </source>
</evidence>
<dbReference type="InterPro" id="IPR050815">
    <property type="entry name" value="TF_fung"/>
</dbReference>
<evidence type="ECO:0000256" key="1">
    <source>
        <dbReference type="ARBA" id="ARBA00004123"/>
    </source>
</evidence>
<dbReference type="SMART" id="SM00906">
    <property type="entry name" value="Fungal_trans"/>
    <property type="match status" value="1"/>
</dbReference>
<gene>
    <name evidence="8" type="ORF">N7460_008237</name>
</gene>
<protein>
    <recommendedName>
        <fullName evidence="7">Zn(2)-C6 fungal-type domain-containing protein</fullName>
    </recommendedName>
</protein>
<reference evidence="8" key="1">
    <citation type="journal article" date="2023" name="IMA Fungus">
        <title>Comparative genomic study of the Penicillium genus elucidates a diverse pangenome and 15 lateral gene transfer events.</title>
        <authorList>
            <person name="Petersen C."/>
            <person name="Sorensen T."/>
            <person name="Nielsen M.R."/>
            <person name="Sondergaard T.E."/>
            <person name="Sorensen J.L."/>
            <person name="Fitzpatrick D.A."/>
            <person name="Frisvad J.C."/>
            <person name="Nielsen K.L."/>
        </authorList>
    </citation>
    <scope>NUCLEOTIDE SEQUENCE</scope>
    <source>
        <strain evidence="8">IBT 15450</strain>
    </source>
</reference>
<dbReference type="AlphaFoldDB" id="A0AAD6IB74"/>
<name>A0AAD6IB74_PENCN</name>
<dbReference type="Pfam" id="PF00172">
    <property type="entry name" value="Zn_clus"/>
    <property type="match status" value="1"/>
</dbReference>
<keyword evidence="4" id="KW-0238">DNA-binding</keyword>
<feature type="domain" description="Zn(2)-C6 fungal-type" evidence="7">
    <location>
        <begin position="14"/>
        <end position="44"/>
    </location>
</feature>
<evidence type="ECO:0000256" key="4">
    <source>
        <dbReference type="ARBA" id="ARBA00023125"/>
    </source>
</evidence>
<keyword evidence="5" id="KW-0804">Transcription</keyword>
<dbReference type="GO" id="GO:0005634">
    <property type="term" value="C:nucleus"/>
    <property type="evidence" value="ECO:0007669"/>
    <property type="project" value="UniProtKB-SubCell"/>
</dbReference>
<keyword evidence="6" id="KW-0539">Nucleus</keyword>
<evidence type="ECO:0000259" key="7">
    <source>
        <dbReference type="PROSITE" id="PS50048"/>
    </source>
</evidence>
<evidence type="ECO:0000256" key="2">
    <source>
        <dbReference type="ARBA" id="ARBA00022723"/>
    </source>
</evidence>
<reference evidence="8" key="2">
    <citation type="submission" date="2023-01" db="EMBL/GenBank/DDBJ databases">
        <authorList>
            <person name="Petersen C."/>
        </authorList>
    </citation>
    <scope>NUCLEOTIDE SEQUENCE</scope>
    <source>
        <strain evidence="8">IBT 15450</strain>
    </source>
</reference>
<dbReference type="SUPFAM" id="SSF57701">
    <property type="entry name" value="Zn2/Cys6 DNA-binding domain"/>
    <property type="match status" value="1"/>
</dbReference>
<dbReference type="PROSITE" id="PS00463">
    <property type="entry name" value="ZN2_CY6_FUNGAL_1"/>
    <property type="match status" value="1"/>
</dbReference>
<comment type="caution">
    <text evidence="8">The sequence shown here is derived from an EMBL/GenBank/DDBJ whole genome shotgun (WGS) entry which is preliminary data.</text>
</comment>
<evidence type="ECO:0000313" key="8">
    <source>
        <dbReference type="EMBL" id="KAJ6038466.1"/>
    </source>
</evidence>
<dbReference type="GO" id="GO:0008270">
    <property type="term" value="F:zinc ion binding"/>
    <property type="evidence" value="ECO:0007669"/>
    <property type="project" value="InterPro"/>
</dbReference>
<dbReference type="InterPro" id="IPR007219">
    <property type="entry name" value="XnlR_reg_dom"/>
</dbReference>
<dbReference type="GO" id="GO:0003677">
    <property type="term" value="F:DNA binding"/>
    <property type="evidence" value="ECO:0007669"/>
    <property type="project" value="UniProtKB-KW"/>
</dbReference>
<organism evidence="8 9">
    <name type="scientific">Penicillium canescens</name>
    <dbReference type="NCBI Taxonomy" id="5083"/>
    <lineage>
        <taxon>Eukaryota</taxon>
        <taxon>Fungi</taxon>
        <taxon>Dikarya</taxon>
        <taxon>Ascomycota</taxon>
        <taxon>Pezizomycotina</taxon>
        <taxon>Eurotiomycetes</taxon>
        <taxon>Eurotiomycetidae</taxon>
        <taxon>Eurotiales</taxon>
        <taxon>Aspergillaceae</taxon>
        <taxon>Penicillium</taxon>
    </lineage>
</organism>
<evidence type="ECO:0000256" key="6">
    <source>
        <dbReference type="ARBA" id="ARBA00023242"/>
    </source>
</evidence>
<dbReference type="Proteomes" id="UP001219568">
    <property type="component" value="Unassembled WGS sequence"/>
</dbReference>
<dbReference type="InterPro" id="IPR036864">
    <property type="entry name" value="Zn2-C6_fun-type_DNA-bd_sf"/>
</dbReference>
<comment type="subcellular location">
    <subcellularLocation>
        <location evidence="1">Nucleus</location>
    </subcellularLocation>
</comment>
<dbReference type="CDD" id="cd00067">
    <property type="entry name" value="GAL4"/>
    <property type="match status" value="1"/>
</dbReference>
<dbReference type="PROSITE" id="PS50048">
    <property type="entry name" value="ZN2_CY6_FUNGAL_2"/>
    <property type="match status" value="1"/>
</dbReference>
<dbReference type="EMBL" id="JAQJZL010000009">
    <property type="protein sequence ID" value="KAJ6038466.1"/>
    <property type="molecule type" value="Genomic_DNA"/>
</dbReference>
<evidence type="ECO:0000313" key="9">
    <source>
        <dbReference type="Proteomes" id="UP001219568"/>
    </source>
</evidence>
<sequence length="563" mass="62596">MWSMEKDPLNAHQACCACKKNKRKCDKRLPACGLCARTGRACEYDETPRPPPSADEFAALQVRITELEARLNIACGGSASVASPTPTFSSPKTWTDTTLSLTQFPFAMFLDLDCYEWARMKLPRPTATVPMDVLTILNQANGILEISQTYFNTIHRWMPIISKKRIDLGIPFQGGGPDLAMLFLAMKLVTTYPESTESLYETTRAFLRTLEADNVISIRCLQAIILVALYEYSHALYPAAWMTVGACSRYADIIGLSPSGRCLRIIESNTTWTELEERRRTWWAIFILDRAISLGSRRRFSCPEPTEVDVLPGNDVGWNSGDVSGALNCAVSTPFSNLQSPFARLCQSAICIDRVMKFRHTCQQVPKEQSTTMAIVLTKELCAFSDILEGNSSRSTNIEGYLDLFAPRCLVWSALFLLLDNYCCPEKLANEPGYPLSGSAKTPEEQILQVDATIIVRSISNEAHNAILKVVETLDNYPRAQDQLTGICPFALDALYCTMATFHWELRESGDETARVSLEDIAQCLQRLGEVWPLALRYLALEGVYSGAVAERCGNPEGLPPPS</sequence>
<keyword evidence="2" id="KW-0479">Metal-binding</keyword>
<dbReference type="GO" id="GO:0000981">
    <property type="term" value="F:DNA-binding transcription factor activity, RNA polymerase II-specific"/>
    <property type="evidence" value="ECO:0007669"/>
    <property type="project" value="InterPro"/>
</dbReference>